<dbReference type="OrthoDB" id="3549121at2759"/>
<feature type="non-terminal residue" evidence="2">
    <location>
        <position position="1"/>
    </location>
</feature>
<gene>
    <name evidence="2" type="ORF">ANOM_003841</name>
</gene>
<feature type="compositionally biased region" description="Low complexity" evidence="1">
    <location>
        <begin position="176"/>
        <end position="208"/>
    </location>
</feature>
<sequence>LLDQRPYLHPVPSTEPVAIISFFNLIASDNPSTIDFINPFVVNMGRTVDQEVHAAFVEFRAKEDDKCLSVQCIYCQQIRAKNTSRQKQHLLECPGLRGHTNPQAQSQAAPSAPNGIGATNGYPPTPNGATATAPGAGPGPGALPTPNGPMMSNGVNPHATPMQTPLQNMQGRASLPTSGPTGTSSGPPSQQAARATPKSKPKTSSSSLPAPPLDDVHAAFVEFRAKEEDKCLSVQCIYCQQVRAKNTSRQRQHLLECPTYLSVMKDSIPANNLLHTFPEGDVARSLQIPAPTLELDFRMSIKMNPKVAVGQSLWGQRDWVTFVGGQWAGRWGKGIVLPGGQDSQIVTKESATSLRASYMLQTADDPPAYIIVKTNGWLTGAKDVLDKVNDPGVADTINPNTYKYRINLTMETGDERYAFLNTLMWVGSGCRRGHEVIFDSFRVN</sequence>
<evidence type="ECO:0000256" key="1">
    <source>
        <dbReference type="SAM" id="MobiDB-lite"/>
    </source>
</evidence>
<comment type="caution">
    <text evidence="2">The sequence shown here is derived from an EMBL/GenBank/DDBJ whole genome shotgun (WGS) entry which is preliminary data.</text>
</comment>
<dbReference type="PANTHER" id="PTHR37315:SF1">
    <property type="entry name" value="UPF0311 PROTEIN BLR7842"/>
    <property type="match status" value="1"/>
</dbReference>
<reference evidence="2 3" key="1">
    <citation type="submission" date="2014-06" db="EMBL/GenBank/DDBJ databases">
        <title>The Genome of the Aflatoxigenic Filamentous Fungus Aspergillus nomius.</title>
        <authorList>
            <person name="Moore M.G."/>
            <person name="Shannon B.M."/>
            <person name="Brian M.M."/>
        </authorList>
    </citation>
    <scope>NUCLEOTIDE SEQUENCE [LARGE SCALE GENOMIC DNA]</scope>
    <source>
        <strain evidence="2 3">NRRL 13137</strain>
    </source>
</reference>
<dbReference type="RefSeq" id="XP_015407515.1">
    <property type="nucleotide sequence ID" value="XM_015549098.1"/>
</dbReference>
<evidence type="ECO:0000313" key="3">
    <source>
        <dbReference type="Proteomes" id="UP000037505"/>
    </source>
</evidence>
<feature type="compositionally biased region" description="Low complexity" evidence="1">
    <location>
        <begin position="102"/>
        <end position="113"/>
    </location>
</feature>
<dbReference type="STRING" id="1509407.A0A0L1J4D1"/>
<dbReference type="Gene3D" id="2.40.160.20">
    <property type="match status" value="1"/>
</dbReference>
<feature type="region of interest" description="Disordered" evidence="1">
    <location>
        <begin position="94"/>
        <end position="213"/>
    </location>
</feature>
<proteinExistence type="predicted"/>
<dbReference type="Pfam" id="PF11578">
    <property type="entry name" value="DUF3237"/>
    <property type="match status" value="1"/>
</dbReference>
<protein>
    <submittedName>
        <fullName evidence="2">Uncharacterized protein</fullName>
    </submittedName>
</protein>
<keyword evidence="3" id="KW-1185">Reference proteome</keyword>
<name>A0A0L1J4D1_ASPN3</name>
<dbReference type="GeneID" id="26805645"/>
<dbReference type="EMBL" id="JNOM01000110">
    <property type="protein sequence ID" value="KNG86592.1"/>
    <property type="molecule type" value="Genomic_DNA"/>
</dbReference>
<dbReference type="PANTHER" id="PTHR37315">
    <property type="entry name" value="UPF0311 PROTEIN BLR7842"/>
    <property type="match status" value="1"/>
</dbReference>
<feature type="compositionally biased region" description="Polar residues" evidence="1">
    <location>
        <begin position="161"/>
        <end position="171"/>
    </location>
</feature>
<dbReference type="InterPro" id="IPR020915">
    <property type="entry name" value="UPF0311"/>
</dbReference>
<organism evidence="2 3">
    <name type="scientific">Aspergillus nomiae NRRL (strain ATCC 15546 / NRRL 13137 / CBS 260.88 / M93)</name>
    <dbReference type="NCBI Taxonomy" id="1509407"/>
    <lineage>
        <taxon>Eukaryota</taxon>
        <taxon>Fungi</taxon>
        <taxon>Dikarya</taxon>
        <taxon>Ascomycota</taxon>
        <taxon>Pezizomycotina</taxon>
        <taxon>Eurotiomycetes</taxon>
        <taxon>Eurotiomycetidae</taxon>
        <taxon>Eurotiales</taxon>
        <taxon>Aspergillaceae</taxon>
        <taxon>Aspergillus</taxon>
        <taxon>Aspergillus subgen. Circumdati</taxon>
    </lineage>
</organism>
<accession>A0A0L1J4D1</accession>
<evidence type="ECO:0000313" key="2">
    <source>
        <dbReference type="EMBL" id="KNG86592.1"/>
    </source>
</evidence>
<dbReference type="AlphaFoldDB" id="A0A0L1J4D1"/>
<dbReference type="Proteomes" id="UP000037505">
    <property type="component" value="Unassembled WGS sequence"/>
</dbReference>